<keyword evidence="3" id="KW-1185">Reference proteome</keyword>
<dbReference type="CDD" id="cd02947">
    <property type="entry name" value="TRX_family"/>
    <property type="match status" value="1"/>
</dbReference>
<proteinExistence type="predicted"/>
<sequence length="115" mass="13586">MKKIEPFEIDEAIGNEEIVCLYLYTPMCGTCQLAKRMLEVVEELFPFLPFYQTDINYMPERAVAWKIESVPCLLLFQGGNIVKKWYAFHSVPYLYETIKEMLPNDNRFCTNRKTD</sequence>
<dbReference type="EMBL" id="AOTZ01000008">
    <property type="protein sequence ID" value="EZP75511.1"/>
    <property type="molecule type" value="Genomic_DNA"/>
</dbReference>
<dbReference type="AlphaFoldDB" id="A0ABC9VBF3"/>
<evidence type="ECO:0000259" key="1">
    <source>
        <dbReference type="Pfam" id="PF00085"/>
    </source>
</evidence>
<organism evidence="2 3">
    <name type="scientific">Parageobacillus genomosp. 1</name>
    <dbReference type="NCBI Taxonomy" id="1295642"/>
    <lineage>
        <taxon>Bacteria</taxon>
        <taxon>Bacillati</taxon>
        <taxon>Bacillota</taxon>
        <taxon>Bacilli</taxon>
        <taxon>Bacillales</taxon>
        <taxon>Anoxybacillaceae</taxon>
        <taxon>Parageobacillus</taxon>
    </lineage>
</organism>
<dbReference type="RefSeq" id="WP_043905946.1">
    <property type="nucleotide sequence ID" value="NZ_CM002692.1"/>
</dbReference>
<feature type="domain" description="Thioredoxin" evidence="1">
    <location>
        <begin position="9"/>
        <end position="87"/>
    </location>
</feature>
<accession>A0ABC9VBF3</accession>
<dbReference type="Pfam" id="PF00085">
    <property type="entry name" value="Thioredoxin"/>
    <property type="match status" value="1"/>
</dbReference>
<dbReference type="Proteomes" id="UP000023566">
    <property type="component" value="Chromosome"/>
</dbReference>
<comment type="caution">
    <text evidence="2">The sequence shown here is derived from an EMBL/GenBank/DDBJ whole genome shotgun (WGS) entry which is preliminary data.</text>
</comment>
<name>A0ABC9VBF3_9BACL</name>
<dbReference type="SUPFAM" id="SSF52833">
    <property type="entry name" value="Thioredoxin-like"/>
    <property type="match status" value="1"/>
</dbReference>
<gene>
    <name evidence="2" type="ORF">H839_15462</name>
</gene>
<evidence type="ECO:0000313" key="2">
    <source>
        <dbReference type="EMBL" id="EZP75511.1"/>
    </source>
</evidence>
<dbReference type="InterPro" id="IPR036249">
    <property type="entry name" value="Thioredoxin-like_sf"/>
</dbReference>
<dbReference type="Gene3D" id="3.40.30.10">
    <property type="entry name" value="Glutaredoxin"/>
    <property type="match status" value="1"/>
</dbReference>
<evidence type="ECO:0000313" key="3">
    <source>
        <dbReference type="Proteomes" id="UP000023566"/>
    </source>
</evidence>
<protein>
    <submittedName>
        <fullName evidence="2">Thioredoxin-like protein</fullName>
    </submittedName>
</protein>
<dbReference type="InterPro" id="IPR013766">
    <property type="entry name" value="Thioredoxin_domain"/>
</dbReference>
<reference evidence="2 3" key="1">
    <citation type="journal article" date="2014" name="Appl. Microbiol. Biotechnol.">
        <title>Transformable facultative thermophile Geobacillus stearothermophilus NUB3621 as a host strain for metabolic engineering.</title>
        <authorList>
            <person name="Blanchard K."/>
            <person name="Robic S."/>
            <person name="Matsumura I."/>
        </authorList>
    </citation>
    <scope>NUCLEOTIDE SEQUENCE [LARGE SCALE GENOMIC DNA]</scope>
    <source>
        <strain evidence="2 3">NUB3621</strain>
    </source>
</reference>